<dbReference type="InterPro" id="IPR053842">
    <property type="entry name" value="NikA-like"/>
</dbReference>
<proteinExistence type="predicted"/>
<evidence type="ECO:0008006" key="2">
    <source>
        <dbReference type="Google" id="ProtNLM"/>
    </source>
</evidence>
<name>A0A1Y5PL68_9MYCO</name>
<organism evidence="1">
    <name type="scientific">uncultured Mycobacterium sp</name>
    <dbReference type="NCBI Taxonomy" id="171292"/>
    <lineage>
        <taxon>Bacteria</taxon>
        <taxon>Bacillati</taxon>
        <taxon>Actinomycetota</taxon>
        <taxon>Actinomycetes</taxon>
        <taxon>Mycobacteriales</taxon>
        <taxon>Mycobacteriaceae</taxon>
        <taxon>Mycobacterium</taxon>
        <taxon>environmental samples</taxon>
    </lineage>
</organism>
<evidence type="ECO:0000313" key="1">
    <source>
        <dbReference type="EMBL" id="SBS79384.1"/>
    </source>
</evidence>
<reference evidence="1" key="1">
    <citation type="submission" date="2016-03" db="EMBL/GenBank/DDBJ databases">
        <authorList>
            <person name="Ploux O."/>
        </authorList>
    </citation>
    <scope>NUCLEOTIDE SEQUENCE</scope>
    <source>
        <strain evidence="1">UC10</strain>
    </source>
</reference>
<dbReference type="AlphaFoldDB" id="A0A1Y5PL68"/>
<dbReference type="EMBL" id="FLQS01000075">
    <property type="protein sequence ID" value="SBS79384.1"/>
    <property type="molecule type" value="Genomic_DNA"/>
</dbReference>
<accession>A0A1Y5PL68</accession>
<sequence>MPPGKRHNIDGAEGVNVSRVKSETRQLTEGVFVRFRPSDYDEIRQEADRRGISVAQLLRESTLSSVRSTSLRAS</sequence>
<dbReference type="Pfam" id="PF21983">
    <property type="entry name" value="NikA-like"/>
    <property type="match status" value="1"/>
</dbReference>
<protein>
    <recommendedName>
        <fullName evidence="2">Ribbon-helix-helix protein CopG domain-containing protein</fullName>
    </recommendedName>
</protein>
<gene>
    <name evidence="1" type="ORF">MHPYR_770012</name>
</gene>